<evidence type="ECO:0000256" key="5">
    <source>
        <dbReference type="ARBA" id="ARBA00016329"/>
    </source>
</evidence>
<keyword evidence="11" id="KW-0995">Kinetochore</keyword>
<dbReference type="AlphaFoldDB" id="A0A8J5UU16"/>
<dbReference type="GeneID" id="73472002"/>
<keyword evidence="9" id="KW-0132">Cell division</keyword>
<name>A0A8J5UU16_9ASCO</name>
<evidence type="ECO:0000256" key="2">
    <source>
        <dbReference type="ARBA" id="ARBA00004186"/>
    </source>
</evidence>
<evidence type="ECO:0000313" key="18">
    <source>
        <dbReference type="EMBL" id="KAG7661310.1"/>
    </source>
</evidence>
<evidence type="ECO:0000256" key="14">
    <source>
        <dbReference type="ARBA" id="ARBA00023328"/>
    </source>
</evidence>
<keyword evidence="10" id="KW-0159">Chromosome partition</keyword>
<evidence type="ECO:0000256" key="4">
    <source>
        <dbReference type="ARBA" id="ARBA00008952"/>
    </source>
</evidence>
<keyword evidence="6" id="KW-0158">Chromosome</keyword>
<comment type="subcellular location">
    <subcellularLocation>
        <location evidence="3">Chromosome</location>
        <location evidence="3">Centromere</location>
        <location evidence="3">Kinetochore</location>
    </subcellularLocation>
    <subcellularLocation>
        <location evidence="2">Cytoplasm</location>
        <location evidence="2">Cytoskeleton</location>
        <location evidence="2">Spindle</location>
    </subcellularLocation>
    <subcellularLocation>
        <location evidence="1">Nucleus</location>
    </subcellularLocation>
</comment>
<sequence length="149" mass="17359">MSEVYDNLSICTNSLKEIVSSLNNTVQLMNEGNKDTNRLNQVLATKRVFGLVPDIDITDATNVYKQEMSQEIEQALGKLDRMLAESKDKKATQQRRRDRLVNKLNSMPLQGSRLSKRKTLDLLKQKKRRLQYSMANKEKERERERSRKS</sequence>
<keyword evidence="8" id="KW-0493">Microtubule</keyword>
<gene>
    <name evidence="18" type="ORF">J8A68_005202</name>
</gene>
<keyword evidence="19" id="KW-1185">Reference proteome</keyword>
<dbReference type="Pfam" id="PF08287">
    <property type="entry name" value="DASH_Spc19"/>
    <property type="match status" value="1"/>
</dbReference>
<evidence type="ECO:0000256" key="15">
    <source>
        <dbReference type="ARBA" id="ARBA00032583"/>
    </source>
</evidence>
<dbReference type="GO" id="GO:0008608">
    <property type="term" value="P:attachment of spindle microtubules to kinetochore"/>
    <property type="evidence" value="ECO:0007669"/>
    <property type="project" value="InterPro"/>
</dbReference>
<dbReference type="Proteomes" id="UP000694255">
    <property type="component" value="Unassembled WGS sequence"/>
</dbReference>
<keyword evidence="14" id="KW-0137">Centromere</keyword>
<evidence type="ECO:0000256" key="10">
    <source>
        <dbReference type="ARBA" id="ARBA00022829"/>
    </source>
</evidence>
<evidence type="ECO:0000256" key="6">
    <source>
        <dbReference type="ARBA" id="ARBA00022454"/>
    </source>
</evidence>
<keyword evidence="9" id="KW-0498">Mitosis</keyword>
<evidence type="ECO:0000313" key="19">
    <source>
        <dbReference type="Proteomes" id="UP000694255"/>
    </source>
</evidence>
<dbReference type="GO" id="GO:0005876">
    <property type="term" value="C:spindle microtubule"/>
    <property type="evidence" value="ECO:0007669"/>
    <property type="project" value="InterPro"/>
</dbReference>
<organism evidence="18 19">
    <name type="scientific">[Candida] subhashii</name>
    <dbReference type="NCBI Taxonomy" id="561895"/>
    <lineage>
        <taxon>Eukaryota</taxon>
        <taxon>Fungi</taxon>
        <taxon>Dikarya</taxon>
        <taxon>Ascomycota</taxon>
        <taxon>Saccharomycotina</taxon>
        <taxon>Pichiomycetes</taxon>
        <taxon>Debaryomycetaceae</taxon>
        <taxon>Spathaspora</taxon>
    </lineage>
</organism>
<proteinExistence type="inferred from homology"/>
<feature type="region of interest" description="Disordered" evidence="17">
    <location>
        <begin position="84"/>
        <end position="149"/>
    </location>
</feature>
<evidence type="ECO:0000256" key="1">
    <source>
        <dbReference type="ARBA" id="ARBA00004123"/>
    </source>
</evidence>
<keyword evidence="13" id="KW-0539">Nucleus</keyword>
<accession>A0A8J5UU16</accession>
<dbReference type="InterPro" id="IPR013251">
    <property type="entry name" value="DASH_Spc19"/>
</dbReference>
<evidence type="ECO:0000256" key="13">
    <source>
        <dbReference type="ARBA" id="ARBA00023242"/>
    </source>
</evidence>
<comment type="similarity">
    <text evidence="4">Belongs to the DASH complex SPC19 family.</text>
</comment>
<evidence type="ECO:0000256" key="7">
    <source>
        <dbReference type="ARBA" id="ARBA00022490"/>
    </source>
</evidence>
<feature type="compositionally biased region" description="Polar residues" evidence="17">
    <location>
        <begin position="103"/>
        <end position="113"/>
    </location>
</feature>
<evidence type="ECO:0000256" key="3">
    <source>
        <dbReference type="ARBA" id="ARBA00004629"/>
    </source>
</evidence>
<keyword evidence="7" id="KW-0963">Cytoplasm</keyword>
<dbReference type="OrthoDB" id="3361333at2759"/>
<evidence type="ECO:0000256" key="12">
    <source>
        <dbReference type="ARBA" id="ARBA00023212"/>
    </source>
</evidence>
<protein>
    <recommendedName>
        <fullName evidence="5">DASH complex subunit SPC19</fullName>
    </recommendedName>
    <alternativeName>
        <fullName evidence="15">Outer kinetochore protein SPC19</fullName>
    </alternativeName>
</protein>
<evidence type="ECO:0000256" key="9">
    <source>
        <dbReference type="ARBA" id="ARBA00022776"/>
    </source>
</evidence>
<dbReference type="EMBL" id="JAGSYN010000222">
    <property type="protein sequence ID" value="KAG7661310.1"/>
    <property type="molecule type" value="Genomic_DNA"/>
</dbReference>
<keyword evidence="9" id="KW-0131">Cell cycle</keyword>
<dbReference type="PANTHER" id="PTHR28262">
    <property type="entry name" value="DASH COMPLEX SUBUNIT SPC19"/>
    <property type="match status" value="1"/>
</dbReference>
<dbReference type="GO" id="GO:0042729">
    <property type="term" value="C:DASH complex"/>
    <property type="evidence" value="ECO:0007669"/>
    <property type="project" value="InterPro"/>
</dbReference>
<dbReference type="RefSeq" id="XP_049261543.1">
    <property type="nucleotide sequence ID" value="XM_049409243.1"/>
</dbReference>
<evidence type="ECO:0000256" key="16">
    <source>
        <dbReference type="ARBA" id="ARBA00046633"/>
    </source>
</evidence>
<comment type="subunit">
    <text evidence="16">Component of the DASH complex consisting of ASK1, DAD1, DAD2, DAD3, DAD4, DAM1, DUO1, HSK3, SPC19 and SPC34, with a stoichiometry of one copy of each subunit per complex. Multiple DASH complexes oligomerize to form a ring that encircles spindle microtubules and organizes the rod-like NDC80 complexes of the outer kinetochore. DASH complex oligomerization strengthens microtubule attachments. On cytoplasmic microtubules, DASH complexes appear to form patches instead of rings.</text>
</comment>
<evidence type="ECO:0000256" key="11">
    <source>
        <dbReference type="ARBA" id="ARBA00022838"/>
    </source>
</evidence>
<keyword evidence="12" id="KW-0206">Cytoskeleton</keyword>
<evidence type="ECO:0000256" key="17">
    <source>
        <dbReference type="SAM" id="MobiDB-lite"/>
    </source>
</evidence>
<reference evidence="18 19" key="1">
    <citation type="journal article" date="2021" name="DNA Res.">
        <title>Genome analysis of Candida subhashii reveals its hybrid nature and dual mitochondrial genome conformations.</title>
        <authorList>
            <person name="Mixao V."/>
            <person name="Hegedusova E."/>
            <person name="Saus E."/>
            <person name="Pryszcz L.P."/>
            <person name="Cillingova A."/>
            <person name="Nosek J."/>
            <person name="Gabaldon T."/>
        </authorList>
    </citation>
    <scope>NUCLEOTIDE SEQUENCE [LARGE SCALE GENOMIC DNA]</scope>
    <source>
        <strain evidence="18 19">CBS 10753</strain>
    </source>
</reference>
<dbReference type="PANTHER" id="PTHR28262:SF1">
    <property type="entry name" value="DASH COMPLEX SUBUNIT SPC19"/>
    <property type="match status" value="1"/>
</dbReference>
<comment type="caution">
    <text evidence="18">The sequence shown here is derived from an EMBL/GenBank/DDBJ whole genome shotgun (WGS) entry which is preliminary data.</text>
</comment>
<evidence type="ECO:0000256" key="8">
    <source>
        <dbReference type="ARBA" id="ARBA00022701"/>
    </source>
</evidence>
<feature type="compositionally biased region" description="Basic and acidic residues" evidence="17">
    <location>
        <begin position="136"/>
        <end position="149"/>
    </location>
</feature>